<protein>
    <submittedName>
        <fullName evidence="2">Uncharacterized protein</fullName>
    </submittedName>
</protein>
<dbReference type="RefSeq" id="WP_148757906.1">
    <property type="nucleotide sequence ID" value="NZ_VSRQ01000001.1"/>
</dbReference>
<evidence type="ECO:0000313" key="2">
    <source>
        <dbReference type="EMBL" id="TYK53321.1"/>
    </source>
</evidence>
<proteinExistence type="predicted"/>
<feature type="region of interest" description="Disordered" evidence="1">
    <location>
        <begin position="132"/>
        <end position="155"/>
    </location>
</feature>
<dbReference type="AlphaFoldDB" id="A0A5D3FYA9"/>
<evidence type="ECO:0000313" key="3">
    <source>
        <dbReference type="Proteomes" id="UP000323505"/>
    </source>
</evidence>
<name>A0A5D3FYA9_9ACTN</name>
<keyword evidence="3" id="KW-1185">Reference proteome</keyword>
<evidence type="ECO:0000256" key="1">
    <source>
        <dbReference type="SAM" id="MobiDB-lite"/>
    </source>
</evidence>
<sequence length="176" mass="18309">MTEWDGESLARLRAAAHRGDGRAGLGALRGRPLAPVLQYAGDVLVFALATRKTDTEPHTEPDVEPLARACLDALNSRGLPGDAELAADLAAALGGRPAPPLVPLPADLGAVAAALDDGGSLLDLERGDVVPAEEADDSDRWLPIPPLPLPEGEDARRGAARGWLAAQGYRPVPRTL</sequence>
<accession>A0A5D3FYA9</accession>
<dbReference type="Proteomes" id="UP000323505">
    <property type="component" value="Unassembled WGS sequence"/>
</dbReference>
<gene>
    <name evidence="2" type="ORF">FXF68_06320</name>
</gene>
<reference evidence="2 3" key="1">
    <citation type="submission" date="2019-08" db="EMBL/GenBank/DDBJ databases">
        <title>Actinomadura sp. nov. CYP1-5 isolated from mountain soil.</title>
        <authorList>
            <person name="Songsumanus A."/>
            <person name="Kuncharoen N."/>
            <person name="Kudo T."/>
            <person name="Yuki M."/>
            <person name="Igarashi Y."/>
            <person name="Tanasupawat S."/>
        </authorList>
    </citation>
    <scope>NUCLEOTIDE SEQUENCE [LARGE SCALE GENOMIC DNA]</scope>
    <source>
        <strain evidence="2 3">CYP1-5</strain>
    </source>
</reference>
<comment type="caution">
    <text evidence="2">The sequence shown here is derived from an EMBL/GenBank/DDBJ whole genome shotgun (WGS) entry which is preliminary data.</text>
</comment>
<dbReference type="EMBL" id="VSRQ01000001">
    <property type="protein sequence ID" value="TYK53321.1"/>
    <property type="molecule type" value="Genomic_DNA"/>
</dbReference>
<organism evidence="2 3">
    <name type="scientific">Actinomadura decatromicini</name>
    <dbReference type="NCBI Taxonomy" id="2604572"/>
    <lineage>
        <taxon>Bacteria</taxon>
        <taxon>Bacillati</taxon>
        <taxon>Actinomycetota</taxon>
        <taxon>Actinomycetes</taxon>
        <taxon>Streptosporangiales</taxon>
        <taxon>Thermomonosporaceae</taxon>
        <taxon>Actinomadura</taxon>
    </lineage>
</organism>